<keyword evidence="1" id="KW-1133">Transmembrane helix</keyword>
<dbReference type="EMBL" id="BQMJ01000054">
    <property type="protein sequence ID" value="GJQ14364.1"/>
    <property type="molecule type" value="Genomic_DNA"/>
</dbReference>
<proteinExistence type="predicted"/>
<organism evidence="3 4">
    <name type="scientific">Galdieria partita</name>
    <dbReference type="NCBI Taxonomy" id="83374"/>
    <lineage>
        <taxon>Eukaryota</taxon>
        <taxon>Rhodophyta</taxon>
        <taxon>Bangiophyceae</taxon>
        <taxon>Galdieriales</taxon>
        <taxon>Galdieriaceae</taxon>
        <taxon>Galdieria</taxon>
    </lineage>
</organism>
<evidence type="ECO:0000256" key="1">
    <source>
        <dbReference type="SAM" id="Phobius"/>
    </source>
</evidence>
<feature type="domain" description="Glycosyl transferase family 25" evidence="2">
    <location>
        <begin position="74"/>
        <end position="250"/>
    </location>
</feature>
<dbReference type="Pfam" id="PF01755">
    <property type="entry name" value="Glyco_transf_25"/>
    <property type="match status" value="1"/>
</dbReference>
<keyword evidence="1" id="KW-0812">Transmembrane</keyword>
<comment type="caution">
    <text evidence="3">The sequence shown here is derived from an EMBL/GenBank/DDBJ whole genome shotgun (WGS) entry which is preliminary data.</text>
</comment>
<dbReference type="InterPro" id="IPR002654">
    <property type="entry name" value="Glyco_trans_25"/>
</dbReference>
<evidence type="ECO:0000259" key="2">
    <source>
        <dbReference type="Pfam" id="PF01755"/>
    </source>
</evidence>
<dbReference type="OrthoDB" id="47375at2759"/>
<dbReference type="AlphaFoldDB" id="A0A9C7USN9"/>
<evidence type="ECO:0000313" key="4">
    <source>
        <dbReference type="Proteomes" id="UP001061958"/>
    </source>
</evidence>
<feature type="transmembrane region" description="Helical" evidence="1">
    <location>
        <begin position="296"/>
        <end position="317"/>
    </location>
</feature>
<keyword evidence="1" id="KW-0472">Membrane</keyword>
<keyword evidence="4" id="KW-1185">Reference proteome</keyword>
<evidence type="ECO:0000313" key="3">
    <source>
        <dbReference type="EMBL" id="GJQ14364.1"/>
    </source>
</evidence>
<sequence>MRTLSVESNQRKAYRVIFPFIAVFCFFFIVSQIPSGLFGFGQNRLETLSGDSWMTGEESGFELFGINRRDRLDRWRKFQRNVEQKIQHQVHRVEAVEMEKNWSNWLSPRCAVTIWRPYRGNHEDIANWNAVSCYLTHRKVWEQIVQFQKPGIVFEDDAVIRRNHLVRYQFLAELEQVFTRFPKAVVFLGYLSTQSLEGFPWVPSTQVSRHYLDITGNSVMGTHAYAISPQAAEFLVNVSLPIEVQIDAFICNTAFLYPHKLQILVRRKSKFRQAFHVSDIQSICFRCLFPYETPKYLIAIAILIVFAIVIVCLHIPVARMQAVCPYFLKRFPRIPCCWLKDDIYKWLRVVQRKRMMALGE</sequence>
<dbReference type="Proteomes" id="UP001061958">
    <property type="component" value="Unassembled WGS sequence"/>
</dbReference>
<reference evidence="3" key="1">
    <citation type="journal article" date="2022" name="Proc. Natl. Acad. Sci. U.S.A.">
        <title>Life cycle and functional genomics of the unicellular red alga Galdieria for elucidating algal and plant evolution and industrial use.</title>
        <authorList>
            <person name="Hirooka S."/>
            <person name="Itabashi T."/>
            <person name="Ichinose T.M."/>
            <person name="Onuma R."/>
            <person name="Fujiwara T."/>
            <person name="Yamashita S."/>
            <person name="Jong L.W."/>
            <person name="Tomita R."/>
            <person name="Iwane A.H."/>
            <person name="Miyagishima S.Y."/>
        </authorList>
    </citation>
    <scope>NUCLEOTIDE SEQUENCE</scope>
    <source>
        <strain evidence="3">NBRC 102759</strain>
    </source>
</reference>
<gene>
    <name evidence="3" type="ORF">GpartN1_g6155.t1</name>
</gene>
<accession>A0A9C7USN9</accession>
<protein>
    <recommendedName>
        <fullName evidence="2">Glycosyl transferase family 25 domain-containing protein</fullName>
    </recommendedName>
</protein>
<feature type="transmembrane region" description="Helical" evidence="1">
    <location>
        <begin position="12"/>
        <end position="30"/>
    </location>
</feature>
<name>A0A9C7USN9_9RHOD</name>
<reference evidence="3" key="2">
    <citation type="submission" date="2022-01" db="EMBL/GenBank/DDBJ databases">
        <authorList>
            <person name="Hirooka S."/>
            <person name="Miyagishima S.Y."/>
        </authorList>
    </citation>
    <scope>NUCLEOTIDE SEQUENCE</scope>
    <source>
        <strain evidence="3">NBRC 102759</strain>
    </source>
</reference>